<evidence type="ECO:0000313" key="2">
    <source>
        <dbReference type="EMBL" id="CAD2218642.1"/>
    </source>
</evidence>
<gene>
    <name evidence="2" type="ORF">ADEAN_000613300</name>
</gene>
<dbReference type="GO" id="GO:0061665">
    <property type="term" value="F:SUMO ligase activity"/>
    <property type="evidence" value="ECO:0007669"/>
    <property type="project" value="TreeGrafter"/>
</dbReference>
<dbReference type="Gene3D" id="3.30.40.10">
    <property type="entry name" value="Zinc/RING finger domain, C3HC4 (zinc finger)"/>
    <property type="match status" value="1"/>
</dbReference>
<dbReference type="InterPro" id="IPR013083">
    <property type="entry name" value="Znf_RING/FYVE/PHD"/>
</dbReference>
<dbReference type="VEuPathDB" id="TriTrypDB:ADEAN_000613300"/>
<evidence type="ECO:0000256" key="1">
    <source>
        <dbReference type="SAM" id="MobiDB-lite"/>
    </source>
</evidence>
<feature type="region of interest" description="Disordered" evidence="1">
    <location>
        <begin position="279"/>
        <end position="315"/>
    </location>
</feature>
<dbReference type="EMBL" id="LR877155">
    <property type="protein sequence ID" value="CAD2218642.1"/>
    <property type="molecule type" value="Genomic_DNA"/>
</dbReference>
<dbReference type="PANTHER" id="PTHR10782:SF4">
    <property type="entry name" value="TONALLI, ISOFORM E"/>
    <property type="match status" value="1"/>
</dbReference>
<keyword evidence="3" id="KW-1185">Reference proteome</keyword>
<proteinExistence type="predicted"/>
<reference evidence="2 3" key="1">
    <citation type="submission" date="2020-08" db="EMBL/GenBank/DDBJ databases">
        <authorList>
            <person name="Newling K."/>
            <person name="Davey J."/>
            <person name="Forrester S."/>
        </authorList>
    </citation>
    <scope>NUCLEOTIDE SEQUENCE [LARGE SCALE GENOMIC DNA]</scope>
    <source>
        <strain evidence="3">Crithidia deanei Carvalho (ATCC PRA-265)</strain>
    </source>
</reference>
<evidence type="ECO:0000313" key="3">
    <source>
        <dbReference type="Proteomes" id="UP000515908"/>
    </source>
</evidence>
<name>A0A7G2CKA2_9TRYP</name>
<protein>
    <submittedName>
        <fullName evidence="2">MIZ/SP-RING zinc finger containing protein, putative</fullName>
    </submittedName>
</protein>
<dbReference type="AlphaFoldDB" id="A0A7G2CKA2"/>
<accession>A0A7G2CKA2</accession>
<dbReference type="PANTHER" id="PTHR10782">
    <property type="entry name" value="ZINC FINGER MIZ DOMAIN-CONTAINING PROTEIN"/>
    <property type="match status" value="1"/>
</dbReference>
<dbReference type="GO" id="GO:0016925">
    <property type="term" value="P:protein sumoylation"/>
    <property type="evidence" value="ECO:0007669"/>
    <property type="project" value="TreeGrafter"/>
</dbReference>
<dbReference type="Proteomes" id="UP000515908">
    <property type="component" value="Chromosome 11"/>
</dbReference>
<feature type="compositionally biased region" description="Polar residues" evidence="1">
    <location>
        <begin position="289"/>
        <end position="299"/>
    </location>
</feature>
<organism evidence="2 3">
    <name type="scientific">Angomonas deanei</name>
    <dbReference type="NCBI Taxonomy" id="59799"/>
    <lineage>
        <taxon>Eukaryota</taxon>
        <taxon>Discoba</taxon>
        <taxon>Euglenozoa</taxon>
        <taxon>Kinetoplastea</taxon>
        <taxon>Metakinetoplastina</taxon>
        <taxon>Trypanosomatida</taxon>
        <taxon>Trypanosomatidae</taxon>
        <taxon>Strigomonadinae</taxon>
        <taxon>Angomonas</taxon>
    </lineage>
</organism>
<dbReference type="GO" id="GO:0000785">
    <property type="term" value="C:chromatin"/>
    <property type="evidence" value="ECO:0007669"/>
    <property type="project" value="TreeGrafter"/>
</dbReference>
<sequence>MCSQYDKLDPEEGESSIRLYISTISVLCTSYVRRLRFLVGEKKRSLLYSDLTDAEESEDYTDEYVDKIHSILTDLLTVQLAGANEKAKSKWAQSVRGLIDYGLGEVLDFKCTRHDRAKEVLLSCLSDAVWNVGRIENLIIIINKNSTSRGGVEAKSLKEGQLETTKVSSSLRDPFLHNAIAIPARGRGCKHFDVFDLKSFVSFMGQKSVTSRRDGCACPFCSERLRMEEVIIDFRVWDCLRSSKGTEKPIDPSSSGLEWDLEKDELCIVQKNLKRRPEEDIVVNDEEGGTTSRGESSQTKRSKFEIDGHTYYLEQ</sequence>